<evidence type="ECO:0000313" key="3">
    <source>
        <dbReference type="Proteomes" id="UP000572212"/>
    </source>
</evidence>
<name>A0A841RKU4_9BACI</name>
<dbReference type="InterPro" id="IPR000182">
    <property type="entry name" value="GNAT_dom"/>
</dbReference>
<dbReference type="InterPro" id="IPR016181">
    <property type="entry name" value="Acyl_CoA_acyltransferase"/>
</dbReference>
<dbReference type="EMBL" id="JACHON010000004">
    <property type="protein sequence ID" value="MBB6512572.1"/>
    <property type="molecule type" value="Genomic_DNA"/>
</dbReference>
<protein>
    <submittedName>
        <fullName evidence="2">Putative GNAT family N-acyltransferase</fullName>
    </submittedName>
</protein>
<dbReference type="Gene3D" id="3.40.630.30">
    <property type="match status" value="1"/>
</dbReference>
<comment type="caution">
    <text evidence="2">The sequence shown here is derived from an EMBL/GenBank/DDBJ whole genome shotgun (WGS) entry which is preliminary data.</text>
</comment>
<evidence type="ECO:0000313" key="2">
    <source>
        <dbReference type="EMBL" id="MBB6512572.1"/>
    </source>
</evidence>
<sequence>MNILIATTDQHRKDAYYVREEVFVKEQGVPMTLEIDDLEEEAIHFIGYQGNQPIAASRMRFVDDYAKMERICVRKNSRGKGLGKEILLAMENKALKENIKKAKLHAQVQAKDFYKSLGYSVLSDKEFMDAGIPHVAMVKNL</sequence>
<organism evidence="2 3">
    <name type="scientific">Gracilibacillus halotolerans</name>
    <dbReference type="NCBI Taxonomy" id="74386"/>
    <lineage>
        <taxon>Bacteria</taxon>
        <taxon>Bacillati</taxon>
        <taxon>Bacillota</taxon>
        <taxon>Bacilli</taxon>
        <taxon>Bacillales</taxon>
        <taxon>Bacillaceae</taxon>
        <taxon>Gracilibacillus</taxon>
    </lineage>
</organism>
<dbReference type="GO" id="GO:0004343">
    <property type="term" value="F:glucosamine 6-phosphate N-acetyltransferase activity"/>
    <property type="evidence" value="ECO:0007669"/>
    <property type="project" value="TreeGrafter"/>
</dbReference>
<dbReference type="SUPFAM" id="SSF55729">
    <property type="entry name" value="Acyl-CoA N-acyltransferases (Nat)"/>
    <property type="match status" value="1"/>
</dbReference>
<dbReference type="CDD" id="cd04301">
    <property type="entry name" value="NAT_SF"/>
    <property type="match status" value="1"/>
</dbReference>
<keyword evidence="2" id="KW-0808">Transferase</keyword>
<feature type="domain" description="N-acetyltransferase" evidence="1">
    <location>
        <begin position="1"/>
        <end position="141"/>
    </location>
</feature>
<keyword evidence="2" id="KW-0012">Acyltransferase</keyword>
<proteinExistence type="predicted"/>
<dbReference type="PANTHER" id="PTHR13355">
    <property type="entry name" value="GLUCOSAMINE 6-PHOSPHATE N-ACETYLTRANSFERASE"/>
    <property type="match status" value="1"/>
</dbReference>
<accession>A0A841RKU4</accession>
<dbReference type="PROSITE" id="PS51186">
    <property type="entry name" value="GNAT"/>
    <property type="match status" value="1"/>
</dbReference>
<dbReference type="AlphaFoldDB" id="A0A841RKU4"/>
<dbReference type="PANTHER" id="PTHR13355:SF11">
    <property type="entry name" value="GLUCOSAMINE 6-PHOSPHATE N-ACETYLTRANSFERASE"/>
    <property type="match status" value="1"/>
</dbReference>
<dbReference type="InterPro" id="IPR039143">
    <property type="entry name" value="GNPNAT1-like"/>
</dbReference>
<reference evidence="2 3" key="1">
    <citation type="submission" date="2020-08" db="EMBL/GenBank/DDBJ databases">
        <title>Genomic Encyclopedia of Type Strains, Phase IV (KMG-IV): sequencing the most valuable type-strain genomes for metagenomic binning, comparative biology and taxonomic classification.</title>
        <authorList>
            <person name="Goeker M."/>
        </authorList>
    </citation>
    <scope>NUCLEOTIDE SEQUENCE [LARGE SCALE GENOMIC DNA]</scope>
    <source>
        <strain evidence="2 3">DSM 11805</strain>
    </source>
</reference>
<dbReference type="Proteomes" id="UP000572212">
    <property type="component" value="Unassembled WGS sequence"/>
</dbReference>
<dbReference type="Pfam" id="PF13673">
    <property type="entry name" value="Acetyltransf_10"/>
    <property type="match status" value="1"/>
</dbReference>
<evidence type="ECO:0000259" key="1">
    <source>
        <dbReference type="PROSITE" id="PS51186"/>
    </source>
</evidence>
<keyword evidence="3" id="KW-1185">Reference proteome</keyword>
<dbReference type="RefSeq" id="WP_184246044.1">
    <property type="nucleotide sequence ID" value="NZ_BAAACU010000028.1"/>
</dbReference>
<gene>
    <name evidence="2" type="ORF">GGQ92_001358</name>
</gene>